<dbReference type="Proteomes" id="UP000010164">
    <property type="component" value="Unassembled WGS sequence"/>
</dbReference>
<comment type="caution">
    <text evidence="2">The sequence shown here is derived from an EMBL/GenBank/DDBJ whole genome shotgun (WGS) entry which is preliminary data.</text>
</comment>
<evidence type="ECO:0000313" key="2">
    <source>
        <dbReference type="EMBL" id="EKF74492.1"/>
    </source>
</evidence>
<dbReference type="STRING" id="1177179.A11A3_08725"/>
<dbReference type="Pfam" id="PF14341">
    <property type="entry name" value="PilX_N"/>
    <property type="match status" value="1"/>
</dbReference>
<evidence type="ECO:0000313" key="3">
    <source>
        <dbReference type="Proteomes" id="UP000010164"/>
    </source>
</evidence>
<feature type="domain" description="Type 4 fimbrial biogenesis protein PilX N-terminal" evidence="1">
    <location>
        <begin position="3"/>
        <end position="46"/>
    </location>
</feature>
<dbReference type="eggNOG" id="COG4726">
    <property type="taxonomic scope" value="Bacteria"/>
</dbReference>
<protein>
    <recommendedName>
        <fullName evidence="1">Type 4 fimbrial biogenesis protein PilX N-terminal domain-containing protein</fullName>
    </recommendedName>
</protein>
<dbReference type="AlphaFoldDB" id="L0WEB8"/>
<organism evidence="2 3">
    <name type="scientific">Alcanivorax hongdengensis A-11-3</name>
    <dbReference type="NCBI Taxonomy" id="1177179"/>
    <lineage>
        <taxon>Bacteria</taxon>
        <taxon>Pseudomonadati</taxon>
        <taxon>Pseudomonadota</taxon>
        <taxon>Gammaproteobacteria</taxon>
        <taxon>Oceanospirillales</taxon>
        <taxon>Alcanivoracaceae</taxon>
        <taxon>Alcanivorax</taxon>
    </lineage>
</organism>
<evidence type="ECO:0000259" key="1">
    <source>
        <dbReference type="Pfam" id="PF14341"/>
    </source>
</evidence>
<dbReference type="PATRIC" id="fig|1177179.3.peg.1744"/>
<dbReference type="EMBL" id="AMRJ01000011">
    <property type="protein sequence ID" value="EKF74492.1"/>
    <property type="molecule type" value="Genomic_DNA"/>
</dbReference>
<dbReference type="InterPro" id="IPR025746">
    <property type="entry name" value="PilX_N_dom"/>
</dbReference>
<gene>
    <name evidence="2" type="ORF">A11A3_08725</name>
</gene>
<name>L0WEB8_9GAMM</name>
<proteinExistence type="predicted"/>
<sequence>MLIALLILVVVSLLGISAMKTSLFASKVATGTQADAMVFEGAETAISEAYKEFDEMNSTQLSNFMDGGNMIRCVEKGAPRKTGLCAGADYSDARGLIKVSSDSSVKGYQLISGAQVSATSNGGTFVDYQLEIQGTAEMPSFSMGDTHVQDLLKRGIKPNSEID</sequence>
<reference evidence="2 3" key="1">
    <citation type="journal article" date="2012" name="J. Bacteriol.">
        <title>Genome Sequence of the Alkane-Degrading Bacterium Alcanivorax hongdengensis Type Strain A-11-3.</title>
        <authorList>
            <person name="Lai Q."/>
            <person name="Shao Z."/>
        </authorList>
    </citation>
    <scope>NUCLEOTIDE SEQUENCE [LARGE SCALE GENOMIC DNA]</scope>
    <source>
        <strain evidence="2 3">A-11-3</strain>
    </source>
</reference>
<accession>L0WEB8</accession>
<keyword evidence="3" id="KW-1185">Reference proteome</keyword>